<dbReference type="SUPFAM" id="SSF54495">
    <property type="entry name" value="UBC-like"/>
    <property type="match status" value="1"/>
</dbReference>
<evidence type="ECO:0000259" key="1">
    <source>
        <dbReference type="Pfam" id="PF06544"/>
    </source>
</evidence>
<dbReference type="Gene3D" id="3.10.110.10">
    <property type="entry name" value="Ubiquitin Conjugating Enzyme"/>
    <property type="match status" value="1"/>
</dbReference>
<comment type="caution">
    <text evidence="2">The sequence shown here is derived from an EMBL/GenBank/DDBJ whole genome shotgun (WGS) entry which is preliminary data.</text>
</comment>
<dbReference type="CDD" id="cd24163">
    <property type="entry name" value="RWDD2_C"/>
    <property type="match status" value="1"/>
</dbReference>
<dbReference type="AlphaFoldDB" id="A0AAI9E3X9"/>
<name>A0AAI9E3X9_9PEZI</name>
<dbReference type="EMBL" id="CAVMBE010000003">
    <property type="protein sequence ID" value="CAK3809211.1"/>
    <property type="molecule type" value="Genomic_DNA"/>
</dbReference>
<dbReference type="InterPro" id="IPR017359">
    <property type="entry name" value="Phi-like"/>
</dbReference>
<reference evidence="2" key="1">
    <citation type="submission" date="2023-11" db="EMBL/GenBank/DDBJ databases">
        <authorList>
            <person name="Alioto T."/>
            <person name="Alioto T."/>
            <person name="Gomez Garrido J."/>
        </authorList>
    </citation>
    <scope>NUCLEOTIDE SEQUENCE</scope>
</reference>
<sequence length="283" mass="32290">MAKDLLPRDLIEAALDQIDLLRAMYPAEEELMIEDHVDKILSNVRHWCEDESAKRPIVPSKLSLTLILRVAEESEKPQNISLGIDAQFTEEPAFRVRVRQPDWLTKAEASQLAAGMPQDDVLSAIEHVREQANIHLESSARSIDLEINDTDQPLVRVWFYFPSISTREKRDDIVKYAPGYGLTGFLLAGKPGILCLEGKPRAIDEYMTFIKTESWGDIPPQHKKVSERHRETGAEMERMFSDMREITNQLEKRGERSNRSDMKALEAWLGEKGLGESFSIVLM</sequence>
<dbReference type="InterPro" id="IPR016135">
    <property type="entry name" value="UBQ-conjugating_enzyme/RWD"/>
</dbReference>
<dbReference type="Pfam" id="PF06544">
    <property type="entry name" value="Prp3_C"/>
    <property type="match status" value="1"/>
</dbReference>
<protein>
    <recommendedName>
        <fullName evidence="1">Small nuclear ribonucleoprotein Prp3 C-terminal domain-containing protein</fullName>
    </recommendedName>
</protein>
<dbReference type="InterPro" id="IPR059181">
    <property type="entry name" value="RWDD2A-B_C"/>
</dbReference>
<dbReference type="PANTHER" id="PTHR15955">
    <property type="entry name" value="RWD DOMAIN CONTAINING PROTEIN 2"/>
    <property type="match status" value="1"/>
</dbReference>
<evidence type="ECO:0000313" key="2">
    <source>
        <dbReference type="EMBL" id="CAK3809211.1"/>
    </source>
</evidence>
<dbReference type="InterPro" id="IPR010541">
    <property type="entry name" value="Prp3_C"/>
</dbReference>
<organism evidence="2 3">
    <name type="scientific">Lecanosticta acicola</name>
    <dbReference type="NCBI Taxonomy" id="111012"/>
    <lineage>
        <taxon>Eukaryota</taxon>
        <taxon>Fungi</taxon>
        <taxon>Dikarya</taxon>
        <taxon>Ascomycota</taxon>
        <taxon>Pezizomycotina</taxon>
        <taxon>Dothideomycetes</taxon>
        <taxon>Dothideomycetidae</taxon>
        <taxon>Mycosphaerellales</taxon>
        <taxon>Mycosphaerellaceae</taxon>
        <taxon>Lecanosticta</taxon>
    </lineage>
</organism>
<evidence type="ECO:0000313" key="3">
    <source>
        <dbReference type="Proteomes" id="UP001296104"/>
    </source>
</evidence>
<feature type="domain" description="Small nuclear ribonucleoprotein Prp3 C-terminal" evidence="1">
    <location>
        <begin position="158"/>
        <end position="270"/>
    </location>
</feature>
<dbReference type="PANTHER" id="PTHR15955:SF10">
    <property type="entry name" value="DUF1115 DOMAIN PROTEIN (AFU_ORTHOLOGUE AFUA_5G14750)"/>
    <property type="match status" value="1"/>
</dbReference>
<dbReference type="PIRSF" id="PIRSF038021">
    <property type="entry name" value="UCP038021_RWDD2"/>
    <property type="match status" value="1"/>
</dbReference>
<accession>A0AAI9E3X9</accession>
<proteinExistence type="predicted"/>
<keyword evidence="3" id="KW-1185">Reference proteome</keyword>
<dbReference type="Proteomes" id="UP001296104">
    <property type="component" value="Unassembled WGS sequence"/>
</dbReference>
<gene>
    <name evidence="2" type="ORF">LECACI_7A000994</name>
</gene>